<dbReference type="SMART" id="SM00421">
    <property type="entry name" value="HTH_LUXR"/>
    <property type="match status" value="1"/>
</dbReference>
<dbReference type="Gene3D" id="3.40.50.2300">
    <property type="match status" value="1"/>
</dbReference>
<evidence type="ECO:0000256" key="3">
    <source>
        <dbReference type="ARBA" id="ARBA00023163"/>
    </source>
</evidence>
<dbReference type="Pfam" id="PF00196">
    <property type="entry name" value="GerE"/>
    <property type="match status" value="1"/>
</dbReference>
<dbReference type="PANTHER" id="PTHR43214:SF24">
    <property type="entry name" value="TRANSCRIPTIONAL REGULATORY PROTEIN NARL-RELATED"/>
    <property type="match status" value="1"/>
</dbReference>
<keyword evidence="3" id="KW-0804">Transcription</keyword>
<evidence type="ECO:0000256" key="1">
    <source>
        <dbReference type="ARBA" id="ARBA00023015"/>
    </source>
</evidence>
<evidence type="ECO:0000256" key="4">
    <source>
        <dbReference type="SAM" id="MobiDB-lite"/>
    </source>
</evidence>
<feature type="compositionally biased region" description="Polar residues" evidence="4">
    <location>
        <begin position="75"/>
        <end position="87"/>
    </location>
</feature>
<dbReference type="RefSeq" id="WP_307246342.1">
    <property type="nucleotide sequence ID" value="NZ_JAUSQZ010000001.1"/>
</dbReference>
<dbReference type="PRINTS" id="PR00038">
    <property type="entry name" value="HTHLUXR"/>
</dbReference>
<evidence type="ECO:0000313" key="7">
    <source>
        <dbReference type="Proteomes" id="UP001235712"/>
    </source>
</evidence>
<accession>A0ABT9P9F5</accession>
<protein>
    <submittedName>
        <fullName evidence="6">DNA-binding NarL/FixJ family response regulator</fullName>
    </submittedName>
</protein>
<dbReference type="SUPFAM" id="SSF46894">
    <property type="entry name" value="C-terminal effector domain of the bipartite response regulators"/>
    <property type="match status" value="1"/>
</dbReference>
<feature type="region of interest" description="Disordered" evidence="4">
    <location>
        <begin position="1"/>
        <end position="87"/>
    </location>
</feature>
<keyword evidence="7" id="KW-1185">Reference proteome</keyword>
<feature type="compositionally biased region" description="Polar residues" evidence="4">
    <location>
        <begin position="1"/>
        <end position="16"/>
    </location>
</feature>
<comment type="caution">
    <text evidence="6">The sequence shown here is derived from an EMBL/GenBank/DDBJ whole genome shotgun (WGS) entry which is preliminary data.</text>
</comment>
<dbReference type="InterPro" id="IPR000792">
    <property type="entry name" value="Tscrpt_reg_LuxR_C"/>
</dbReference>
<evidence type="ECO:0000259" key="5">
    <source>
        <dbReference type="PROSITE" id="PS50043"/>
    </source>
</evidence>
<sequence length="305" mass="32279">MQTGNSTGISLATGTSRPRVLTQHGKQRPDEYPNRYPAGPATPNGQPGPGRGTAGSLPGSVPGSVPGSAPGPGPQQQITQHSPHQANGARSTKVFVFGCDRLSQAGMVAYLRDCPGIELVPEAGMATADVTVVAAEAMDEPSLLALRAVQQSGTRRTLLVVGEIDARGMADAFDAGVIGILRRSAITTRSLMRAIASAQAGESVLPTELLTRLVRQVRAPRPRASNLTDVPAGTQTVQVPPAQHHTERELQVLRMLGEGCDTREIARRLAYSERTVKTVIQDLSQRLGLRNRSHAVAYAVRNGLI</sequence>
<organism evidence="6 7">
    <name type="scientific">Kineosporia succinea</name>
    <dbReference type="NCBI Taxonomy" id="84632"/>
    <lineage>
        <taxon>Bacteria</taxon>
        <taxon>Bacillati</taxon>
        <taxon>Actinomycetota</taxon>
        <taxon>Actinomycetes</taxon>
        <taxon>Kineosporiales</taxon>
        <taxon>Kineosporiaceae</taxon>
        <taxon>Kineosporia</taxon>
    </lineage>
</organism>
<feature type="compositionally biased region" description="Low complexity" evidence="4">
    <location>
        <begin position="54"/>
        <end position="68"/>
    </location>
</feature>
<dbReference type="PANTHER" id="PTHR43214">
    <property type="entry name" value="TWO-COMPONENT RESPONSE REGULATOR"/>
    <property type="match status" value="1"/>
</dbReference>
<dbReference type="Proteomes" id="UP001235712">
    <property type="component" value="Unassembled WGS sequence"/>
</dbReference>
<reference evidence="6 7" key="1">
    <citation type="submission" date="2023-07" db="EMBL/GenBank/DDBJ databases">
        <title>Sequencing the genomes of 1000 actinobacteria strains.</title>
        <authorList>
            <person name="Klenk H.-P."/>
        </authorList>
    </citation>
    <scope>NUCLEOTIDE SEQUENCE [LARGE SCALE GENOMIC DNA]</scope>
    <source>
        <strain evidence="6 7">DSM 44388</strain>
    </source>
</reference>
<feature type="domain" description="HTH luxR-type" evidence="5">
    <location>
        <begin position="238"/>
        <end position="303"/>
    </location>
</feature>
<dbReference type="CDD" id="cd06170">
    <property type="entry name" value="LuxR_C_like"/>
    <property type="match status" value="1"/>
</dbReference>
<dbReference type="InterPro" id="IPR039420">
    <property type="entry name" value="WalR-like"/>
</dbReference>
<evidence type="ECO:0000313" key="6">
    <source>
        <dbReference type="EMBL" id="MDP9828795.1"/>
    </source>
</evidence>
<dbReference type="InterPro" id="IPR016032">
    <property type="entry name" value="Sig_transdc_resp-reg_C-effctor"/>
</dbReference>
<dbReference type="PROSITE" id="PS50043">
    <property type="entry name" value="HTH_LUXR_2"/>
    <property type="match status" value="1"/>
</dbReference>
<keyword evidence="2 6" id="KW-0238">DNA-binding</keyword>
<proteinExistence type="predicted"/>
<keyword evidence="1" id="KW-0805">Transcription regulation</keyword>
<evidence type="ECO:0000256" key="2">
    <source>
        <dbReference type="ARBA" id="ARBA00023125"/>
    </source>
</evidence>
<gene>
    <name evidence="6" type="ORF">J2S57_004544</name>
</gene>
<dbReference type="GO" id="GO:0003677">
    <property type="term" value="F:DNA binding"/>
    <property type="evidence" value="ECO:0007669"/>
    <property type="project" value="UniProtKB-KW"/>
</dbReference>
<dbReference type="EMBL" id="JAUSQZ010000001">
    <property type="protein sequence ID" value="MDP9828795.1"/>
    <property type="molecule type" value="Genomic_DNA"/>
</dbReference>
<name>A0ABT9P9F5_9ACTN</name>